<accession>A0A6J4ING0</accession>
<dbReference type="SUPFAM" id="SSF160246">
    <property type="entry name" value="EspE N-terminal domain-like"/>
    <property type="match status" value="1"/>
</dbReference>
<evidence type="ECO:0000313" key="2">
    <source>
        <dbReference type="EMBL" id="CAA9257718.1"/>
    </source>
</evidence>
<dbReference type="InterPro" id="IPR037257">
    <property type="entry name" value="T2SS_E_N_sf"/>
</dbReference>
<reference evidence="2" key="1">
    <citation type="submission" date="2020-02" db="EMBL/GenBank/DDBJ databases">
        <authorList>
            <person name="Meier V. D."/>
        </authorList>
    </citation>
    <scope>NUCLEOTIDE SEQUENCE</scope>
    <source>
        <strain evidence="2">AVDCRST_MAG93</strain>
    </source>
</reference>
<evidence type="ECO:0000256" key="1">
    <source>
        <dbReference type="SAM" id="MobiDB-lite"/>
    </source>
</evidence>
<feature type="compositionally biased region" description="Polar residues" evidence="1">
    <location>
        <begin position="1"/>
        <end position="18"/>
    </location>
</feature>
<protein>
    <recommendedName>
        <fullName evidence="3">Type II secretory pathway, ATPase PulE/Tfp pilus assembly pathway, ATPase PilB</fullName>
    </recommendedName>
</protein>
<organism evidence="2">
    <name type="scientific">uncultured Chloroflexia bacterium</name>
    <dbReference type="NCBI Taxonomy" id="1672391"/>
    <lineage>
        <taxon>Bacteria</taxon>
        <taxon>Bacillati</taxon>
        <taxon>Chloroflexota</taxon>
        <taxon>Chloroflexia</taxon>
        <taxon>environmental samples</taxon>
    </lineage>
</organism>
<dbReference type="AlphaFoldDB" id="A0A6J4ING0"/>
<dbReference type="EMBL" id="CADCTR010000696">
    <property type="protein sequence ID" value="CAA9257718.1"/>
    <property type="molecule type" value="Genomic_DNA"/>
</dbReference>
<proteinExistence type="predicted"/>
<evidence type="ECO:0008006" key="3">
    <source>
        <dbReference type="Google" id="ProtNLM"/>
    </source>
</evidence>
<feature type="region of interest" description="Disordered" evidence="1">
    <location>
        <begin position="1"/>
        <end position="22"/>
    </location>
</feature>
<gene>
    <name evidence="2" type="ORF">AVDCRST_MAG93-2047</name>
</gene>
<sequence length="287" mass="31700">MSNTSKPNTPTSGPTQELRQNKPVVEASDIASIVQTVRTMVANGRKDDARLLLTRAIERAPEYEELWLQLLALEPSPREEMALLRSFLGHHPKHRYAKAFQSRLKDIEIVVMLEPSTTSAPAPAAPPAPDPPLRLGDYLIAQGWVTLDQVEHAIQQQQALGNAGIEQRLGTILLRNGHLNQEQLGTALAKGRTVGLGQFGSYLVRHGILTPEQVGKALAYQAALVAEQERAYLTAVQRPSGKQSSQQPSRKPIPRLGEVMVRMGMLTTEQVKAALQERETEFNIQFE</sequence>
<name>A0A6J4ING0_9CHLR</name>